<dbReference type="CDD" id="cd14789">
    <property type="entry name" value="Tiki"/>
    <property type="match status" value="1"/>
</dbReference>
<dbReference type="InterPro" id="IPR002816">
    <property type="entry name" value="TraB/PrgY/GumN_fam"/>
</dbReference>
<dbReference type="PANTHER" id="PTHR40590">
    <property type="entry name" value="CYTOPLASMIC PROTEIN-RELATED"/>
    <property type="match status" value="1"/>
</dbReference>
<name>A0ABX2JGB5_9SPHN</name>
<reference evidence="2 3" key="1">
    <citation type="submission" date="2020-06" db="EMBL/GenBank/DDBJ databases">
        <title>Sphingomonas hominis sp. nov., a member of the Sphingomonas, isolated from the hair of a 22-year-old girl.</title>
        <authorList>
            <person name="Zhang D.-F."/>
            <person name="Cui X.-W."/>
        </authorList>
    </citation>
    <scope>NUCLEOTIDE SEQUENCE [LARGE SCALE GENOMIC DNA]</scope>
    <source>
        <strain evidence="2 3">HHU CXW</strain>
    </source>
</reference>
<gene>
    <name evidence="2" type="ORF">HRV97_00680</name>
</gene>
<sequence>MTPVMKTLTSAFALLLALPACAKQAPAPAVAAKDADPALWVVKDADTTIYLFGTIHVLKPGLTWFDEAVKTAFDKSNTLVLEMVEPDQATEQKIVLAKAFAPDQPPLTQQVSAKYRGVLTSTMAAGKVPAATYEKMRPWFAAVTLSLLPVQKSGYGAANGPEGVLSAAAKAAGKPVVGLETFEGQLGIFDSLSRQAQVKLLESTIDELPTANATMDKMVADWSRGDPDALAREMNKSLKDSPEVAKALLTDRNKQWAGWIAERMRTPGTVFIAVGAGHLAGANSVQEQLKGYKLDAVRVKY</sequence>
<evidence type="ECO:0000313" key="3">
    <source>
        <dbReference type="Proteomes" id="UP000621447"/>
    </source>
</evidence>
<dbReference type="EMBL" id="JABULH010000001">
    <property type="protein sequence ID" value="NTS63671.1"/>
    <property type="molecule type" value="Genomic_DNA"/>
</dbReference>
<evidence type="ECO:0000256" key="1">
    <source>
        <dbReference type="SAM" id="SignalP"/>
    </source>
</evidence>
<proteinExistence type="predicted"/>
<comment type="caution">
    <text evidence="2">The sequence shown here is derived from an EMBL/GenBank/DDBJ whole genome shotgun (WGS) entry which is preliminary data.</text>
</comment>
<dbReference type="Pfam" id="PF01963">
    <property type="entry name" value="TraB_PrgY_gumN"/>
    <property type="match status" value="1"/>
</dbReference>
<accession>A0ABX2JGB5</accession>
<protein>
    <submittedName>
        <fullName evidence="2">TraB/GumN family protein</fullName>
    </submittedName>
</protein>
<evidence type="ECO:0000313" key="2">
    <source>
        <dbReference type="EMBL" id="NTS63671.1"/>
    </source>
</evidence>
<keyword evidence="3" id="KW-1185">Reference proteome</keyword>
<organism evidence="2 3">
    <name type="scientific">Sphingomonas hominis</name>
    <dbReference type="NCBI Taxonomy" id="2741495"/>
    <lineage>
        <taxon>Bacteria</taxon>
        <taxon>Pseudomonadati</taxon>
        <taxon>Pseudomonadota</taxon>
        <taxon>Alphaproteobacteria</taxon>
        <taxon>Sphingomonadales</taxon>
        <taxon>Sphingomonadaceae</taxon>
        <taxon>Sphingomonas</taxon>
    </lineage>
</organism>
<feature type="chain" id="PRO_5046679098" evidence="1">
    <location>
        <begin position="23"/>
        <end position="301"/>
    </location>
</feature>
<dbReference type="PANTHER" id="PTHR40590:SF1">
    <property type="entry name" value="CYTOPLASMIC PROTEIN"/>
    <property type="match status" value="1"/>
</dbReference>
<dbReference type="InterPro" id="IPR047111">
    <property type="entry name" value="YbaP-like"/>
</dbReference>
<feature type="signal peptide" evidence="1">
    <location>
        <begin position="1"/>
        <end position="22"/>
    </location>
</feature>
<keyword evidence="1" id="KW-0732">Signal</keyword>
<dbReference type="RefSeq" id="WP_174191786.1">
    <property type="nucleotide sequence ID" value="NZ_JABULH010000001.1"/>
</dbReference>
<dbReference type="Proteomes" id="UP000621447">
    <property type="component" value="Unassembled WGS sequence"/>
</dbReference>